<gene>
    <name evidence="2" type="ORF">BECKMB1821G_GA0114241_101016</name>
</gene>
<organism evidence="2">
    <name type="scientific">Candidatus Kentrum sp. MB</name>
    <dbReference type="NCBI Taxonomy" id="2138164"/>
    <lineage>
        <taxon>Bacteria</taxon>
        <taxon>Pseudomonadati</taxon>
        <taxon>Pseudomonadota</taxon>
        <taxon>Gammaproteobacteria</taxon>
        <taxon>Candidatus Kentrum</taxon>
    </lineage>
</organism>
<protein>
    <submittedName>
        <fullName evidence="2">Uncharacterized protein</fullName>
    </submittedName>
</protein>
<sequence>MDKYVFFFVVAMLLLAVVISVAFNIPLPSEFVAKGKITGVRVADDDLKILLSSTEGCPSGWYSARENNIGLLSWKMMFDLALSAYQNNKTVSIFYRTPECREKKKLFIALEVVG</sequence>
<name>A0A450X6F7_9GAMM</name>
<dbReference type="AlphaFoldDB" id="A0A450X6F7"/>
<keyword evidence="1" id="KW-1133">Transmembrane helix</keyword>
<feature type="transmembrane region" description="Helical" evidence="1">
    <location>
        <begin position="6"/>
        <end position="27"/>
    </location>
</feature>
<keyword evidence="1" id="KW-0812">Transmembrane</keyword>
<proteinExistence type="predicted"/>
<evidence type="ECO:0000313" key="2">
    <source>
        <dbReference type="EMBL" id="VFK24858.1"/>
    </source>
</evidence>
<reference evidence="2" key="1">
    <citation type="submission" date="2019-02" db="EMBL/GenBank/DDBJ databases">
        <authorList>
            <person name="Gruber-Vodicka R. H."/>
            <person name="Seah K. B. B."/>
        </authorList>
    </citation>
    <scope>NUCLEOTIDE SEQUENCE</scope>
    <source>
        <strain evidence="2">BECK_BZ197</strain>
    </source>
</reference>
<evidence type="ECO:0000256" key="1">
    <source>
        <dbReference type="SAM" id="Phobius"/>
    </source>
</evidence>
<keyword evidence="1" id="KW-0472">Membrane</keyword>
<dbReference type="EMBL" id="CAADFO010000010">
    <property type="protein sequence ID" value="VFK24858.1"/>
    <property type="molecule type" value="Genomic_DNA"/>
</dbReference>
<accession>A0A450X6F7</accession>